<organism evidence="1 2">
    <name type="scientific">Streptomyces virginiae</name>
    <name type="common">Streptomyces cinnamonensis</name>
    <dbReference type="NCBI Taxonomy" id="1961"/>
    <lineage>
        <taxon>Bacteria</taxon>
        <taxon>Bacillati</taxon>
        <taxon>Actinomycetota</taxon>
        <taxon>Actinomycetes</taxon>
        <taxon>Kitasatosporales</taxon>
        <taxon>Streptomycetaceae</taxon>
        <taxon>Streptomyces</taxon>
    </lineage>
</organism>
<dbReference type="PATRIC" id="fig|1961.12.peg.2989"/>
<proteinExistence type="predicted"/>
<evidence type="ECO:0000313" key="1">
    <source>
        <dbReference type="EMBL" id="KOG54847.1"/>
    </source>
</evidence>
<dbReference type="AlphaFoldDB" id="A0A0L8MWR8"/>
<comment type="caution">
    <text evidence="1">The sequence shown here is derived from an EMBL/GenBank/DDBJ whole genome shotgun (WGS) entry which is preliminary data.</text>
</comment>
<accession>A0A0L8MWR8</accession>
<reference evidence="2" key="1">
    <citation type="submission" date="2015-07" db="EMBL/GenBank/DDBJ databases">
        <authorList>
            <consortium name="Consortium for Microbial Forensics and Genomics (microFORGE)"/>
            <person name="Knight B.M."/>
            <person name="Roberts D.P."/>
            <person name="Lin D."/>
            <person name="Hari K."/>
            <person name="Fletcher J."/>
            <person name="Melcher U."/>
            <person name="Blagden T."/>
            <person name="Winegar R.A."/>
        </authorList>
    </citation>
    <scope>NUCLEOTIDE SEQUENCE [LARGE SCALE GENOMIC DNA]</scope>
    <source>
        <strain evidence="2">NRRL B-1447</strain>
    </source>
</reference>
<sequence>MTQLWRFEPDPRRGAYRVWFVPKVPHSDYADHLLGPRNWPKADPPRPGSEMVHLPNYYNSVNLLFALR</sequence>
<dbReference type="EMBL" id="LGUV01000122">
    <property type="protein sequence ID" value="KOG54847.1"/>
    <property type="molecule type" value="Genomic_DNA"/>
</dbReference>
<dbReference type="Proteomes" id="UP000037084">
    <property type="component" value="Unassembled WGS sequence"/>
</dbReference>
<evidence type="ECO:0000313" key="2">
    <source>
        <dbReference type="Proteomes" id="UP000037084"/>
    </source>
</evidence>
<gene>
    <name evidence="1" type="ORF">ADK75_12955</name>
</gene>
<name>A0A0L8MWR8_STRVG</name>
<protein>
    <submittedName>
        <fullName evidence="1">Uncharacterized protein</fullName>
    </submittedName>
</protein>